<evidence type="ECO:0008006" key="4">
    <source>
        <dbReference type="Google" id="ProtNLM"/>
    </source>
</evidence>
<gene>
    <name evidence="2" type="ORF">Nepgr_006808</name>
</gene>
<sequence>MTRLVLVIGVSWALSLVIGVSWALSLVIGNCQLEFRLSIFDADDLFGCWRHLWLRVLGALPLVFVAAVAATLMPSNGAFCVPVSCSCWWGLGRTSIRFVLGIWCCGRLCYGVVLEPFAGVRWSAAVSSAAVQSRVSSLAFTDAESLVSELLAALNAAILLDAVGAVFNYQRWCCWFLLLCRSCFLVMMYACGYIIVVMIFKLQVDACVRQLLLNPGCIFCWLVVDAGAVPVGG</sequence>
<protein>
    <recommendedName>
        <fullName evidence="4">Transmembrane protein</fullName>
    </recommendedName>
</protein>
<name>A0AAD3S5Q6_NEPGR</name>
<dbReference type="AlphaFoldDB" id="A0AAD3S5Q6"/>
<dbReference type="Proteomes" id="UP001279734">
    <property type="component" value="Unassembled WGS sequence"/>
</dbReference>
<accession>A0AAD3S5Q6</accession>
<keyword evidence="1" id="KW-0472">Membrane</keyword>
<dbReference type="EMBL" id="BSYO01000005">
    <property type="protein sequence ID" value="GMH04968.1"/>
    <property type="molecule type" value="Genomic_DNA"/>
</dbReference>
<keyword evidence="1" id="KW-1133">Transmembrane helix</keyword>
<comment type="caution">
    <text evidence="2">The sequence shown here is derived from an EMBL/GenBank/DDBJ whole genome shotgun (WGS) entry which is preliminary data.</text>
</comment>
<proteinExistence type="predicted"/>
<evidence type="ECO:0000313" key="2">
    <source>
        <dbReference type="EMBL" id="GMH04968.1"/>
    </source>
</evidence>
<evidence type="ECO:0000313" key="3">
    <source>
        <dbReference type="Proteomes" id="UP001279734"/>
    </source>
</evidence>
<feature type="transmembrane region" description="Helical" evidence="1">
    <location>
        <begin position="52"/>
        <end position="72"/>
    </location>
</feature>
<reference evidence="2" key="1">
    <citation type="submission" date="2023-05" db="EMBL/GenBank/DDBJ databases">
        <title>Nepenthes gracilis genome sequencing.</title>
        <authorList>
            <person name="Fukushima K."/>
        </authorList>
    </citation>
    <scope>NUCLEOTIDE SEQUENCE</scope>
    <source>
        <strain evidence="2">SING2019-196</strain>
    </source>
</reference>
<organism evidence="2 3">
    <name type="scientific">Nepenthes gracilis</name>
    <name type="common">Slender pitcher plant</name>
    <dbReference type="NCBI Taxonomy" id="150966"/>
    <lineage>
        <taxon>Eukaryota</taxon>
        <taxon>Viridiplantae</taxon>
        <taxon>Streptophyta</taxon>
        <taxon>Embryophyta</taxon>
        <taxon>Tracheophyta</taxon>
        <taxon>Spermatophyta</taxon>
        <taxon>Magnoliopsida</taxon>
        <taxon>eudicotyledons</taxon>
        <taxon>Gunneridae</taxon>
        <taxon>Pentapetalae</taxon>
        <taxon>Caryophyllales</taxon>
        <taxon>Nepenthaceae</taxon>
        <taxon>Nepenthes</taxon>
    </lineage>
</organism>
<evidence type="ECO:0000256" key="1">
    <source>
        <dbReference type="SAM" id="Phobius"/>
    </source>
</evidence>
<keyword evidence="1" id="KW-0812">Transmembrane</keyword>
<feature type="transmembrane region" description="Helical" evidence="1">
    <location>
        <begin position="175"/>
        <end position="200"/>
    </location>
</feature>
<keyword evidence="3" id="KW-1185">Reference proteome</keyword>
<feature type="transmembrane region" description="Helical" evidence="1">
    <location>
        <begin position="150"/>
        <end position="169"/>
    </location>
</feature>